<dbReference type="EMBL" id="BMGZ01000001">
    <property type="protein sequence ID" value="GGH94410.1"/>
    <property type="molecule type" value="Genomic_DNA"/>
</dbReference>
<comment type="subcellular location">
    <subcellularLocation>
        <location evidence="1">Membrane</location>
        <topology evidence="1">Single-pass membrane protein</topology>
    </subcellularLocation>
</comment>
<name>A0A8J3A0V1_9PROT</name>
<dbReference type="AlphaFoldDB" id="A0A8J3A0V1"/>
<evidence type="ECO:0000313" key="8">
    <source>
        <dbReference type="EMBL" id="NHK27112.1"/>
    </source>
</evidence>
<keyword evidence="3" id="KW-0812">Transmembrane</keyword>
<dbReference type="Proteomes" id="UP000621856">
    <property type="component" value="Unassembled WGS sequence"/>
</dbReference>
<reference evidence="7" key="1">
    <citation type="journal article" date="2014" name="Int. J. Syst. Evol. Microbiol.">
        <title>Complete genome sequence of Corynebacterium casei LMG S-19264T (=DSM 44701T), isolated from a smear-ripened cheese.</title>
        <authorList>
            <consortium name="US DOE Joint Genome Institute (JGI-PGF)"/>
            <person name="Walter F."/>
            <person name="Albersmeier A."/>
            <person name="Kalinowski J."/>
            <person name="Ruckert C."/>
        </authorList>
    </citation>
    <scope>NUCLEOTIDE SEQUENCE</scope>
    <source>
        <strain evidence="7">CGMCC 1.14984</strain>
    </source>
</reference>
<gene>
    <name evidence="8" type="ORF">FF098_004235</name>
    <name evidence="7" type="ORF">GCM10011355_08530</name>
</gene>
<dbReference type="Pfam" id="PF03743">
    <property type="entry name" value="TrbI"/>
    <property type="match status" value="1"/>
</dbReference>
<dbReference type="RefSeq" id="WP_155137832.1">
    <property type="nucleotide sequence ID" value="NZ_BMGZ01000001.1"/>
</dbReference>
<dbReference type="EMBL" id="VCJR02000001">
    <property type="protein sequence ID" value="NHK27112.1"/>
    <property type="molecule type" value="Genomic_DNA"/>
</dbReference>
<keyword evidence="5" id="KW-0472">Membrane</keyword>
<sequence length="449" mass="47064">MSDPIPFDEHAERLKIRTAPRPVARLNRKVLMAGAGLGALALLAATSIALQPPRATDPDTSPALYNTANTSKPEGLSRLPAGYGDLPQGAGSGAGAGAPRLDTPRLGPPLAGDLGATMLRAERELGLEPERITSLEDDFRPSPAEEAERARRMREAALAEEAAGAPVFFTLDTQTSQAAAGTASGPRIAEPAPARMPDRELLALAGLSAQAPGLAAPPGLGAQSGLRVPAEPNLQARKLAFAGEAPGTDIYNPHGVEDPVSPYQIMAGTLIAASLVTGINSDLPGTVIAQVTQPVYDTVTGRHLLIPQGARLIGRYQSEISFGQDRALVSWERIIFPDGSSIVITAPGADAQGQAGLADRTDHHWDRVFQAAGLATLLGIGTELGSEDEDAVTRAIRRGTGDTVDQAGQRAVERNLDIQPTIRVRPGWPVRVVVTRDLVLRPHDQGGEQ</sequence>
<evidence type="ECO:0000256" key="1">
    <source>
        <dbReference type="ARBA" id="ARBA00004167"/>
    </source>
</evidence>
<feature type="region of interest" description="Disordered" evidence="6">
    <location>
        <begin position="53"/>
        <end position="107"/>
    </location>
</feature>
<evidence type="ECO:0000313" key="10">
    <source>
        <dbReference type="Proteomes" id="UP000818603"/>
    </source>
</evidence>
<dbReference type="Proteomes" id="UP000818603">
    <property type="component" value="Unassembled WGS sequence"/>
</dbReference>
<dbReference type="InterPro" id="IPR005498">
    <property type="entry name" value="T4SS_VirB10/TraB/TrbI"/>
</dbReference>
<evidence type="ECO:0000256" key="2">
    <source>
        <dbReference type="ARBA" id="ARBA00010265"/>
    </source>
</evidence>
<evidence type="ECO:0000256" key="6">
    <source>
        <dbReference type="SAM" id="MobiDB-lite"/>
    </source>
</evidence>
<evidence type="ECO:0000256" key="5">
    <source>
        <dbReference type="ARBA" id="ARBA00023136"/>
    </source>
</evidence>
<dbReference type="Gene3D" id="2.40.128.260">
    <property type="entry name" value="Type IV secretion system, VirB10/TraB/TrbI"/>
    <property type="match status" value="1"/>
</dbReference>
<dbReference type="InterPro" id="IPR042217">
    <property type="entry name" value="T4SS_VirB10/TrbI"/>
</dbReference>
<feature type="compositionally biased region" description="Polar residues" evidence="6">
    <location>
        <begin position="63"/>
        <end position="72"/>
    </location>
</feature>
<dbReference type="CDD" id="cd16429">
    <property type="entry name" value="VirB10"/>
    <property type="match status" value="1"/>
</dbReference>
<accession>A0A8J3A0V1</accession>
<evidence type="ECO:0000313" key="9">
    <source>
        <dbReference type="Proteomes" id="UP000621856"/>
    </source>
</evidence>
<reference evidence="8 10" key="2">
    <citation type="submission" date="2020-02" db="EMBL/GenBank/DDBJ databases">
        <title>Genome sequence of Parvularcula flava strain NH6-79.</title>
        <authorList>
            <person name="Abdul Karim M.H."/>
            <person name="Lam M.Q."/>
            <person name="Chen S.J."/>
            <person name="Yahya A."/>
            <person name="Shahir S."/>
            <person name="Shamsir M.S."/>
            <person name="Chong C.S."/>
        </authorList>
    </citation>
    <scope>NUCLEOTIDE SEQUENCE [LARGE SCALE GENOMIC DNA]</scope>
    <source>
        <strain evidence="8 10">NH6-79</strain>
    </source>
</reference>
<organism evidence="7 9">
    <name type="scientific">Aquisalinus luteolus</name>
    <dbReference type="NCBI Taxonomy" id="1566827"/>
    <lineage>
        <taxon>Bacteria</taxon>
        <taxon>Pseudomonadati</taxon>
        <taxon>Pseudomonadota</taxon>
        <taxon>Alphaproteobacteria</taxon>
        <taxon>Parvularculales</taxon>
        <taxon>Parvularculaceae</taxon>
        <taxon>Aquisalinus</taxon>
    </lineage>
</organism>
<keyword evidence="4" id="KW-1133">Transmembrane helix</keyword>
<evidence type="ECO:0000256" key="3">
    <source>
        <dbReference type="ARBA" id="ARBA00022692"/>
    </source>
</evidence>
<dbReference type="GO" id="GO:0016020">
    <property type="term" value="C:membrane"/>
    <property type="evidence" value="ECO:0007669"/>
    <property type="project" value="UniProtKB-SubCell"/>
</dbReference>
<comment type="similarity">
    <text evidence="2">Belongs to the TrbI/VirB10 family.</text>
</comment>
<evidence type="ECO:0000313" key="7">
    <source>
        <dbReference type="EMBL" id="GGH94410.1"/>
    </source>
</evidence>
<evidence type="ECO:0000256" key="4">
    <source>
        <dbReference type="ARBA" id="ARBA00022989"/>
    </source>
</evidence>
<reference evidence="7" key="3">
    <citation type="submission" date="2020-09" db="EMBL/GenBank/DDBJ databases">
        <authorList>
            <person name="Sun Q."/>
            <person name="Zhou Y."/>
        </authorList>
    </citation>
    <scope>NUCLEOTIDE SEQUENCE</scope>
    <source>
        <strain evidence="7">CGMCC 1.14984</strain>
    </source>
</reference>
<comment type="caution">
    <text evidence="7">The sequence shown here is derived from an EMBL/GenBank/DDBJ whole genome shotgun (WGS) entry which is preliminary data.</text>
</comment>
<keyword evidence="10" id="KW-1185">Reference proteome</keyword>
<protein>
    <submittedName>
        <fullName evidence="7">Conjugal transfer protein TrbI</fullName>
    </submittedName>
    <submittedName>
        <fullName evidence="8">TrbI/VirB10 family protein</fullName>
    </submittedName>
</protein>
<proteinExistence type="inferred from homology"/>